<accession>A0ABY8UDR9</accession>
<dbReference type="SUPFAM" id="SSF48464">
    <property type="entry name" value="ENTH/VHS domain"/>
    <property type="match status" value="1"/>
</dbReference>
<dbReference type="Pfam" id="PF04818">
    <property type="entry name" value="CID"/>
    <property type="match status" value="1"/>
</dbReference>
<dbReference type="PANTHER" id="PTHR15921:SF3">
    <property type="entry name" value="PRE-MRNA CLEAVAGE COMPLEX 2 PROTEIN PCF11"/>
    <property type="match status" value="1"/>
</dbReference>
<feature type="region of interest" description="Disordered" evidence="1">
    <location>
        <begin position="186"/>
        <end position="224"/>
    </location>
</feature>
<dbReference type="SMART" id="SM00582">
    <property type="entry name" value="RPR"/>
    <property type="match status" value="1"/>
</dbReference>
<protein>
    <recommendedName>
        <fullName evidence="2">CID domain-containing protein</fullName>
    </recommendedName>
</protein>
<proteinExistence type="predicted"/>
<dbReference type="InterPro" id="IPR047415">
    <property type="entry name" value="Pcf11_CID"/>
</dbReference>
<name>A0ABY8UDR9_TETOB</name>
<feature type="compositionally biased region" description="Low complexity" evidence="1">
    <location>
        <begin position="428"/>
        <end position="482"/>
    </location>
</feature>
<evidence type="ECO:0000313" key="4">
    <source>
        <dbReference type="Proteomes" id="UP001244341"/>
    </source>
</evidence>
<evidence type="ECO:0000256" key="1">
    <source>
        <dbReference type="SAM" id="MobiDB-lite"/>
    </source>
</evidence>
<evidence type="ECO:0000259" key="2">
    <source>
        <dbReference type="SMART" id="SM00582"/>
    </source>
</evidence>
<dbReference type="InterPro" id="IPR045154">
    <property type="entry name" value="PCF11-like"/>
</dbReference>
<feature type="domain" description="CID" evidence="2">
    <location>
        <begin position="3"/>
        <end position="125"/>
    </location>
</feature>
<feature type="compositionally biased region" description="Acidic residues" evidence="1">
    <location>
        <begin position="339"/>
        <end position="356"/>
    </location>
</feature>
<dbReference type="InterPro" id="IPR008942">
    <property type="entry name" value="ENTH_VHS"/>
</dbReference>
<dbReference type="InterPro" id="IPR006569">
    <property type="entry name" value="CID_dom"/>
</dbReference>
<feature type="region of interest" description="Disordered" evidence="1">
    <location>
        <begin position="422"/>
        <end position="546"/>
    </location>
</feature>
<sequence>MDEFLAEYGSVLRGLVRNEKAQINMLSMLAEDNRAFAEGIVRLIEQHILTCPPPAKLPALYLVDSIIKNVGDPYISKFSERLPEVFGAVWETTLQEKRASLSRLYGTWTGVLPAPVLARVQERMASPIGAATAQQRQQPPRAAQPQPALVPQVLQVQPQQHQQQQQQQQPILQMPAHMTFTVPVPTQLDAMRGPPPPPAARSSAGQQQQQGRKSGSPMPTSGQLTSDALSQLLSNLAGTGVLAKGGGGAAEDAAKVQKVKDFQPAFLKETHAGVLHLLEQLSVTSRAKFRDVEFQRNKRRSAAAGAGASRAWYLTVDTWIAGTLTTEDAVASNPFGDEAASDSEQGEEALEPEDPEQPCCAISGEPFDKFFDPDKEEWFYRGAKRIHGDEAQRYGVADGSLVKAKCLAEAGLGSGEAAMLVAGGGGQQQQEGDAEAAMAAAAAGAPAAGQAASEQQQQQQQHADGDQLQQQEGQPAAAAGAVVKEEVQDAADYKSEALQDSKMEDVAAAAQQQAGTKREASAEAAADDQPGELGSAAKRAKLEQAA</sequence>
<feature type="region of interest" description="Disordered" evidence="1">
    <location>
        <begin position="330"/>
        <end position="358"/>
    </location>
</feature>
<dbReference type="Pfam" id="PF23228">
    <property type="entry name" value="zf_PCFS4"/>
    <property type="match status" value="1"/>
</dbReference>
<keyword evidence="4" id="KW-1185">Reference proteome</keyword>
<dbReference type="PANTHER" id="PTHR15921">
    <property type="entry name" value="PRE-MRNA CLEAVAGE COMPLEX II"/>
    <property type="match status" value="1"/>
</dbReference>
<gene>
    <name evidence="3" type="ORF">OEZ85_004125</name>
</gene>
<feature type="compositionally biased region" description="Basic and acidic residues" evidence="1">
    <location>
        <begin position="483"/>
        <end position="505"/>
    </location>
</feature>
<dbReference type="Gene3D" id="1.25.40.90">
    <property type="match status" value="1"/>
</dbReference>
<dbReference type="InterPro" id="IPR057242">
    <property type="entry name" value="PCFS4-like"/>
</dbReference>
<dbReference type="Proteomes" id="UP001244341">
    <property type="component" value="Chromosome 10b"/>
</dbReference>
<evidence type="ECO:0000313" key="3">
    <source>
        <dbReference type="EMBL" id="WIA19514.1"/>
    </source>
</evidence>
<organism evidence="3 4">
    <name type="scientific">Tetradesmus obliquus</name>
    <name type="common">Green alga</name>
    <name type="synonym">Acutodesmus obliquus</name>
    <dbReference type="NCBI Taxonomy" id="3088"/>
    <lineage>
        <taxon>Eukaryota</taxon>
        <taxon>Viridiplantae</taxon>
        <taxon>Chlorophyta</taxon>
        <taxon>core chlorophytes</taxon>
        <taxon>Chlorophyceae</taxon>
        <taxon>CS clade</taxon>
        <taxon>Sphaeropleales</taxon>
        <taxon>Scenedesmaceae</taxon>
        <taxon>Tetradesmus</taxon>
    </lineage>
</organism>
<dbReference type="EMBL" id="CP126217">
    <property type="protein sequence ID" value="WIA19514.1"/>
    <property type="molecule type" value="Genomic_DNA"/>
</dbReference>
<dbReference type="CDD" id="cd16982">
    <property type="entry name" value="CID_Pcf11"/>
    <property type="match status" value="1"/>
</dbReference>
<feature type="compositionally biased region" description="Low complexity" evidence="1">
    <location>
        <begin position="200"/>
        <end position="217"/>
    </location>
</feature>
<reference evidence="3 4" key="1">
    <citation type="submission" date="2023-05" db="EMBL/GenBank/DDBJ databases">
        <title>A 100% complete, gapless, phased diploid assembly of the Scenedesmus obliquus UTEX 3031 genome.</title>
        <authorList>
            <person name="Biondi T.C."/>
            <person name="Hanschen E.R."/>
            <person name="Kwon T."/>
            <person name="Eng W."/>
            <person name="Kruse C.P.S."/>
            <person name="Koehler S.I."/>
            <person name="Kunde Y."/>
            <person name="Gleasner C.D."/>
            <person name="You Mak K.T."/>
            <person name="Polle J."/>
            <person name="Hovde B.T."/>
            <person name="Starkenburg S.R."/>
        </authorList>
    </citation>
    <scope>NUCLEOTIDE SEQUENCE [LARGE SCALE GENOMIC DNA]</scope>
    <source>
        <strain evidence="3 4">DOE0152z</strain>
    </source>
</reference>